<evidence type="ECO:0000313" key="1">
    <source>
        <dbReference type="EMBL" id="RDX51237.1"/>
    </source>
</evidence>
<organism evidence="1 2">
    <name type="scientific">Lentinus brumalis</name>
    <dbReference type="NCBI Taxonomy" id="2498619"/>
    <lineage>
        <taxon>Eukaryota</taxon>
        <taxon>Fungi</taxon>
        <taxon>Dikarya</taxon>
        <taxon>Basidiomycota</taxon>
        <taxon>Agaricomycotina</taxon>
        <taxon>Agaricomycetes</taxon>
        <taxon>Polyporales</taxon>
        <taxon>Polyporaceae</taxon>
        <taxon>Lentinus</taxon>
    </lineage>
</organism>
<dbReference type="EMBL" id="KZ857395">
    <property type="protein sequence ID" value="RDX51237.1"/>
    <property type="molecule type" value="Genomic_DNA"/>
</dbReference>
<dbReference type="Proteomes" id="UP000256964">
    <property type="component" value="Unassembled WGS sequence"/>
</dbReference>
<evidence type="ECO:0000313" key="2">
    <source>
        <dbReference type="Proteomes" id="UP000256964"/>
    </source>
</evidence>
<accession>A0A371DFD7</accession>
<keyword evidence="2" id="KW-1185">Reference proteome</keyword>
<reference evidence="1 2" key="1">
    <citation type="journal article" date="2018" name="Biotechnol. Biofuels">
        <title>Integrative visual omics of the white-rot fungus Polyporus brumalis exposes the biotechnological potential of its oxidative enzymes for delignifying raw plant biomass.</title>
        <authorList>
            <person name="Miyauchi S."/>
            <person name="Rancon A."/>
            <person name="Drula E."/>
            <person name="Hage H."/>
            <person name="Chaduli D."/>
            <person name="Favel A."/>
            <person name="Grisel S."/>
            <person name="Henrissat B."/>
            <person name="Herpoel-Gimbert I."/>
            <person name="Ruiz-Duenas F.J."/>
            <person name="Chevret D."/>
            <person name="Hainaut M."/>
            <person name="Lin J."/>
            <person name="Wang M."/>
            <person name="Pangilinan J."/>
            <person name="Lipzen A."/>
            <person name="Lesage-Meessen L."/>
            <person name="Navarro D."/>
            <person name="Riley R."/>
            <person name="Grigoriev I.V."/>
            <person name="Zhou S."/>
            <person name="Raouche S."/>
            <person name="Rosso M.N."/>
        </authorList>
    </citation>
    <scope>NUCLEOTIDE SEQUENCE [LARGE SCALE GENOMIC DNA]</scope>
    <source>
        <strain evidence="1 2">BRFM 1820</strain>
    </source>
</reference>
<gene>
    <name evidence="1" type="ORF">OH76DRAFT_319697</name>
</gene>
<sequence length="125" mass="14150">MNSMRALVILLPHNHHRSCMIVDNWRCGLPGDILNQSVQRAMLTSLKGSTREIRLISYETCGCLPCQMRADLLHHMTCRQDQTAAVKSEILDAGKGCLGRCPQERLTSLLVGIYQVYRGRLRAQR</sequence>
<name>A0A371DFD7_9APHY</name>
<protein>
    <submittedName>
        <fullName evidence="1">Uncharacterized protein</fullName>
    </submittedName>
</protein>
<dbReference type="AlphaFoldDB" id="A0A371DFD7"/>
<proteinExistence type="predicted"/>